<evidence type="ECO:0000313" key="4">
    <source>
        <dbReference type="Proteomes" id="UP000034246"/>
    </source>
</evidence>
<dbReference type="AlphaFoldDB" id="A0A0G0RA11"/>
<accession>A0A0G0RA11</accession>
<comment type="caution">
    <text evidence="3">The sequence shown here is derived from an EMBL/GenBank/DDBJ whole genome shotgun (WGS) entry which is preliminary data.</text>
</comment>
<evidence type="ECO:0000256" key="2">
    <source>
        <dbReference type="SAM" id="MobiDB-lite"/>
    </source>
</evidence>
<protein>
    <submittedName>
        <fullName evidence="3">Uncharacterized protein</fullName>
    </submittedName>
</protein>
<organism evidence="3 4">
    <name type="scientific">Candidatus Woesebacteria bacterium GW2011_GWA1_39_21</name>
    <dbReference type="NCBI Taxonomy" id="1618550"/>
    <lineage>
        <taxon>Bacteria</taxon>
        <taxon>Candidatus Woeseibacteriota</taxon>
    </lineage>
</organism>
<sequence>MDIKHKQKKDHLVNRVVGSAFEEVEKFGESAAAQISANVDSSQPDPIAEAMQQKTESEEIEKQNKIDRQRKFIQTQEQLNEELKKVQTEDQEKRRVWNEEVERQFKIVGPGESLEEKPVIPLTSKPKMGQMRGRPGTAKGETGPEIRKSKQ</sequence>
<feature type="coiled-coil region" evidence="1">
    <location>
        <begin position="69"/>
        <end position="96"/>
    </location>
</feature>
<gene>
    <name evidence="3" type="ORF">UT39_C0018G0025</name>
</gene>
<feature type="compositionally biased region" description="Polar residues" evidence="2">
    <location>
        <begin position="35"/>
        <end position="44"/>
    </location>
</feature>
<dbReference type="EMBL" id="LBWP01000018">
    <property type="protein sequence ID" value="KKR10552.1"/>
    <property type="molecule type" value="Genomic_DNA"/>
</dbReference>
<evidence type="ECO:0000256" key="1">
    <source>
        <dbReference type="SAM" id="Coils"/>
    </source>
</evidence>
<feature type="region of interest" description="Disordered" evidence="2">
    <location>
        <begin position="35"/>
        <end position="66"/>
    </location>
</feature>
<keyword evidence="1" id="KW-0175">Coiled coil</keyword>
<feature type="compositionally biased region" description="Basic and acidic residues" evidence="2">
    <location>
        <begin position="55"/>
        <end position="66"/>
    </location>
</feature>
<feature type="compositionally biased region" description="Basic and acidic residues" evidence="2">
    <location>
        <begin position="142"/>
        <end position="151"/>
    </location>
</feature>
<dbReference type="Proteomes" id="UP000034246">
    <property type="component" value="Unassembled WGS sequence"/>
</dbReference>
<dbReference type="STRING" id="1618550.UT39_C0018G0025"/>
<evidence type="ECO:0000313" key="3">
    <source>
        <dbReference type="EMBL" id="KKR10552.1"/>
    </source>
</evidence>
<name>A0A0G0RA11_9BACT</name>
<reference evidence="3 4" key="1">
    <citation type="journal article" date="2015" name="Nature">
        <title>rRNA introns, odd ribosomes, and small enigmatic genomes across a large radiation of phyla.</title>
        <authorList>
            <person name="Brown C.T."/>
            <person name="Hug L.A."/>
            <person name="Thomas B.C."/>
            <person name="Sharon I."/>
            <person name="Castelle C.J."/>
            <person name="Singh A."/>
            <person name="Wilkins M.J."/>
            <person name="Williams K.H."/>
            <person name="Banfield J.F."/>
        </authorList>
    </citation>
    <scope>NUCLEOTIDE SEQUENCE [LARGE SCALE GENOMIC DNA]</scope>
</reference>
<feature type="region of interest" description="Disordered" evidence="2">
    <location>
        <begin position="108"/>
        <end position="151"/>
    </location>
</feature>
<proteinExistence type="predicted"/>